<dbReference type="RefSeq" id="WP_013098041.1">
    <property type="nucleotide sequence ID" value="NC_014121.1"/>
</dbReference>
<dbReference type="InterPro" id="IPR021808">
    <property type="entry name" value="DUF3383"/>
</dbReference>
<dbReference type="STRING" id="716541.ECL_03555"/>
<dbReference type="KEGG" id="enc:ECL_03555"/>
<evidence type="ECO:0000313" key="2">
    <source>
        <dbReference type="Proteomes" id="UP000002363"/>
    </source>
</evidence>
<evidence type="ECO:0000313" key="1">
    <source>
        <dbReference type="EMBL" id="ADF63089.1"/>
    </source>
</evidence>
<accession>A0A0H3CNE6</accession>
<sequence>MAIPLRKDIQINPGVLPAGGSALDLNGLILTDSAYAPVGSVITFTNKEDVASYFGSASAEFSMAEVYFQGYDNSTKTPGALLFARFNPEAAAAWLRSGSMAAVTLDQLKLLSGVLTLTVDGTAHTSASIDLSTATSFAMAADLIETGIGSSVTVEYDTTQKRFIITSATDGAASTITYATGTLSAGLKLTAATGAQLSQGADAAVVTTAMQSVLDSSQNWAIFTTSFTPTEQEALDFSAWVNGQNYRFGYVPFTLEESALVSGSTDTLAYKIISTYDYSNVVPVFGDQTHAASVIGYAASLDFDRQEGRVPFKFRSLGGLLPEVTTSANYDALIANGYNFYGAYTANNYDTRYWADGTITGDFKWFDSFCFQIWLNANLMQDAIELFQSNRSIPYNARGKAIIEASFSDTLNQGITFGGIRTGVTLSSSQISEIQNAVGADIYPSLIAKGYYLYIADATPTQRQERTSPSMTLWYCDGGCVQKITLASIEVQ</sequence>
<keyword evidence="2" id="KW-1185">Reference proteome</keyword>
<dbReference type="OrthoDB" id="7494486at2"/>
<gene>
    <name evidence="1" type="ordered locus">ECL_03555</name>
</gene>
<dbReference type="EnsemblBacteria" id="ADF63089">
    <property type="protein sequence ID" value="ADF63089"/>
    <property type="gene ID" value="ECL_03555"/>
</dbReference>
<proteinExistence type="predicted"/>
<name>A0A0H3CNE6_ENTCC</name>
<protein>
    <recommendedName>
        <fullName evidence="3">DUF3383 domain-containing protein</fullName>
    </recommendedName>
</protein>
<dbReference type="Pfam" id="PF11863">
    <property type="entry name" value="DUF3383"/>
    <property type="match status" value="1"/>
</dbReference>
<dbReference type="eggNOG" id="ENOG502Z9DB">
    <property type="taxonomic scope" value="Bacteria"/>
</dbReference>
<reference evidence="1 2" key="1">
    <citation type="journal article" date="2010" name="J. Bacteriol.">
        <title>Complete genome sequence of Enterobacter cloacae subsp. cloacae type strain ATCC 13047.</title>
        <authorList>
            <person name="Ren Y."/>
            <person name="Ren Y."/>
            <person name="Zhou Z."/>
            <person name="Guo X."/>
            <person name="Li Y."/>
            <person name="Feng L."/>
            <person name="Wang L."/>
        </authorList>
    </citation>
    <scope>NUCLEOTIDE SEQUENCE [LARGE SCALE GENOMIC DNA]</scope>
    <source>
        <strain evidence="2">ATCC 13047 / DSM 30054 / NBRC 13535 / NCTC 10005 / WDCM 00083 / NCDC 279-56</strain>
    </source>
</reference>
<organism evidence="1 2">
    <name type="scientific">Enterobacter cloacae subsp. cloacae (strain ATCC 13047 / DSM 30054 / NBRC 13535 / NCTC 10005 / WDCM 00083 / NCDC 279-56)</name>
    <dbReference type="NCBI Taxonomy" id="716541"/>
    <lineage>
        <taxon>Bacteria</taxon>
        <taxon>Pseudomonadati</taxon>
        <taxon>Pseudomonadota</taxon>
        <taxon>Gammaproteobacteria</taxon>
        <taxon>Enterobacterales</taxon>
        <taxon>Enterobacteriaceae</taxon>
        <taxon>Enterobacter</taxon>
        <taxon>Enterobacter cloacae complex</taxon>
    </lineage>
</organism>
<dbReference type="AlphaFoldDB" id="A0A0H3CNE6"/>
<dbReference type="HOGENOM" id="CLU_043260_0_0_6"/>
<dbReference type="PATRIC" id="fig|716541.4.peg.3717"/>
<evidence type="ECO:0008006" key="3">
    <source>
        <dbReference type="Google" id="ProtNLM"/>
    </source>
</evidence>
<dbReference type="Proteomes" id="UP000002363">
    <property type="component" value="Chromosome"/>
</dbReference>
<dbReference type="EMBL" id="CP001918">
    <property type="protein sequence ID" value="ADF63089.1"/>
    <property type="molecule type" value="Genomic_DNA"/>
</dbReference>